<dbReference type="Proteomes" id="UP001285835">
    <property type="component" value="Unassembled WGS sequence"/>
</dbReference>
<dbReference type="AlphaFoldDB" id="A0AAP6GCP5"/>
<dbReference type="Pfam" id="PF06127">
    <property type="entry name" value="Mpo1-like"/>
    <property type="match status" value="1"/>
</dbReference>
<dbReference type="EMBL" id="JAWZXF010000014">
    <property type="protein sequence ID" value="MDX7922907.1"/>
    <property type="molecule type" value="Genomic_DNA"/>
</dbReference>
<organism evidence="2 3">
    <name type="scientific">Aeromonas media</name>
    <dbReference type="NCBI Taxonomy" id="651"/>
    <lineage>
        <taxon>Bacteria</taxon>
        <taxon>Pseudomonadati</taxon>
        <taxon>Pseudomonadota</taxon>
        <taxon>Gammaproteobacteria</taxon>
        <taxon>Aeromonadales</taxon>
        <taxon>Aeromonadaceae</taxon>
        <taxon>Aeromonas</taxon>
    </lineage>
</organism>
<feature type="transmembrane region" description="Helical" evidence="1">
    <location>
        <begin position="62"/>
        <end position="87"/>
    </location>
</feature>
<dbReference type="RefSeq" id="WP_319917379.1">
    <property type="nucleotide sequence ID" value="NZ_JAWZXF010000014.1"/>
</dbReference>
<dbReference type="GO" id="GO:0016020">
    <property type="term" value="C:membrane"/>
    <property type="evidence" value="ECO:0007669"/>
    <property type="project" value="GOC"/>
</dbReference>
<comment type="caution">
    <text evidence="2">The sequence shown here is derived from an EMBL/GenBank/DDBJ whole genome shotgun (WGS) entry which is preliminary data.</text>
</comment>
<name>A0AAP6GCP5_AERME</name>
<keyword evidence="1" id="KW-0472">Membrane</keyword>
<sequence length="156" mass="17298">MKRLDDWFSDYGQSHQHPVNVAIHKVAVPGIYLCTLALLWCLPAGPLPPSLNWAALVAIPVLAFYLQLSFALFAGMAILTALGLVLCHSWQGPLLWPALCGFALLWVAQFIGHRIEGKRPSFLADLQFLLVGPAWVLASLYRRLGIPYRGKPKEKP</sequence>
<dbReference type="PANTHER" id="PTHR28026:SF9">
    <property type="entry name" value="2-HYDROXY-PALMITIC ACID DIOXYGENASE MPO1"/>
    <property type="match status" value="1"/>
</dbReference>
<feature type="transmembrane region" description="Helical" evidence="1">
    <location>
        <begin position="121"/>
        <end position="141"/>
    </location>
</feature>
<accession>A0AAP6GCP5</accession>
<feature type="transmembrane region" description="Helical" evidence="1">
    <location>
        <begin position="21"/>
        <end position="42"/>
    </location>
</feature>
<evidence type="ECO:0000256" key="1">
    <source>
        <dbReference type="SAM" id="Phobius"/>
    </source>
</evidence>
<dbReference type="PANTHER" id="PTHR28026">
    <property type="entry name" value="DUF962 DOMAIN PROTEIN (AFU_ORTHOLOGUE AFUA_8G05310)"/>
    <property type="match status" value="1"/>
</dbReference>
<reference evidence="2" key="1">
    <citation type="submission" date="2023-11" db="EMBL/GenBank/DDBJ databases">
        <title>WGS of Aeromonas in Northern Israel.</title>
        <authorList>
            <person name="Hershko Y."/>
        </authorList>
    </citation>
    <scope>NUCLEOTIDE SEQUENCE</scope>
    <source>
        <strain evidence="2">02297</strain>
    </source>
</reference>
<proteinExistence type="predicted"/>
<evidence type="ECO:0000313" key="3">
    <source>
        <dbReference type="Proteomes" id="UP001285835"/>
    </source>
</evidence>
<dbReference type="InterPro" id="IPR009305">
    <property type="entry name" value="Mpo1-like"/>
</dbReference>
<keyword evidence="1" id="KW-1133">Transmembrane helix</keyword>
<keyword evidence="1" id="KW-0812">Transmembrane</keyword>
<evidence type="ECO:0000313" key="2">
    <source>
        <dbReference type="EMBL" id="MDX7922907.1"/>
    </source>
</evidence>
<protein>
    <submittedName>
        <fullName evidence="2">Mpo1-like protein</fullName>
    </submittedName>
</protein>
<dbReference type="GO" id="GO:0046521">
    <property type="term" value="P:sphingoid catabolic process"/>
    <property type="evidence" value="ECO:0007669"/>
    <property type="project" value="TreeGrafter"/>
</dbReference>
<feature type="transmembrane region" description="Helical" evidence="1">
    <location>
        <begin position="94"/>
        <end position="115"/>
    </location>
</feature>
<gene>
    <name evidence="2" type="ORF">SJS82_13320</name>
</gene>